<dbReference type="InterPro" id="IPR002068">
    <property type="entry name" value="A-crystallin/Hsp20_dom"/>
</dbReference>
<dbReference type="OrthoDB" id="9811615at2"/>
<evidence type="ECO:0000313" key="5">
    <source>
        <dbReference type="Proteomes" id="UP000248706"/>
    </source>
</evidence>
<evidence type="ECO:0000313" key="4">
    <source>
        <dbReference type="EMBL" id="RAQ95629.1"/>
    </source>
</evidence>
<dbReference type="Pfam" id="PF00011">
    <property type="entry name" value="HSP20"/>
    <property type="match status" value="1"/>
</dbReference>
<dbReference type="Proteomes" id="UP000248706">
    <property type="component" value="Unassembled WGS sequence"/>
</dbReference>
<dbReference type="PROSITE" id="PS01031">
    <property type="entry name" value="SHSP"/>
    <property type="match status" value="1"/>
</dbReference>
<name>A0A328VFE5_9CHLR</name>
<gene>
    <name evidence="4" type="ORF">A4R35_08800</name>
</gene>
<evidence type="ECO:0000259" key="3">
    <source>
        <dbReference type="PROSITE" id="PS01031"/>
    </source>
</evidence>
<dbReference type="InterPro" id="IPR008978">
    <property type="entry name" value="HSP20-like_chaperone"/>
</dbReference>
<comment type="caution">
    <text evidence="4">The sequence shown here is derived from an EMBL/GenBank/DDBJ whole genome shotgun (WGS) entry which is preliminary data.</text>
</comment>
<sequence length="148" mass="16874">MVSIIRYDPFREVISLRDAIDRLFEESFVAPGWRWDEASATIPINVRENEHGYQVQAQIPGVKPEQLEVNVTGNTLTLKAEVPREEVEEQRGQWHVREIRSGSFARTITFPKDIDSGKIEARYENGVLTVNVPFGEANKPKKIRVKAA</sequence>
<feature type="domain" description="SHSP" evidence="3">
    <location>
        <begin position="35"/>
        <end position="148"/>
    </location>
</feature>
<evidence type="ECO:0000256" key="2">
    <source>
        <dbReference type="RuleBase" id="RU003616"/>
    </source>
</evidence>
<dbReference type="InterPro" id="IPR031107">
    <property type="entry name" value="Small_HSP"/>
</dbReference>
<reference evidence="4 5" key="1">
    <citation type="submission" date="2016-08" db="EMBL/GenBank/DDBJ databases">
        <title>Analysis of Carbohydrate Active Enzymes in Thermogemmatispora T81 Reveals Carbohydrate Degradation Ability.</title>
        <authorList>
            <person name="Tomazini A."/>
            <person name="Lal S."/>
            <person name="Stott M."/>
            <person name="Henrissat B."/>
            <person name="Polikarpov I."/>
            <person name="Sparling R."/>
            <person name="Levin D.B."/>
        </authorList>
    </citation>
    <scope>NUCLEOTIDE SEQUENCE [LARGE SCALE GENOMIC DNA]</scope>
    <source>
        <strain evidence="4 5">T81</strain>
    </source>
</reference>
<dbReference type="CDD" id="cd06464">
    <property type="entry name" value="ACD_sHsps-like"/>
    <property type="match status" value="1"/>
</dbReference>
<dbReference type="AlphaFoldDB" id="A0A328VFE5"/>
<keyword evidence="5" id="KW-1185">Reference proteome</keyword>
<dbReference type="EMBL" id="MCIF01000002">
    <property type="protein sequence ID" value="RAQ95629.1"/>
    <property type="molecule type" value="Genomic_DNA"/>
</dbReference>
<dbReference type="Gene3D" id="2.60.40.790">
    <property type="match status" value="1"/>
</dbReference>
<organism evidence="4 5">
    <name type="scientific">Thermogemmatispora tikiterensis</name>
    <dbReference type="NCBI Taxonomy" id="1825093"/>
    <lineage>
        <taxon>Bacteria</taxon>
        <taxon>Bacillati</taxon>
        <taxon>Chloroflexota</taxon>
        <taxon>Ktedonobacteria</taxon>
        <taxon>Thermogemmatisporales</taxon>
        <taxon>Thermogemmatisporaceae</taxon>
        <taxon>Thermogemmatispora</taxon>
    </lineage>
</organism>
<comment type="similarity">
    <text evidence="1 2">Belongs to the small heat shock protein (HSP20) family.</text>
</comment>
<dbReference type="RefSeq" id="WP_112428514.1">
    <property type="nucleotide sequence ID" value="NZ_MCIF01000002.1"/>
</dbReference>
<dbReference type="PANTHER" id="PTHR11527">
    <property type="entry name" value="HEAT-SHOCK PROTEIN 20 FAMILY MEMBER"/>
    <property type="match status" value="1"/>
</dbReference>
<protein>
    <recommendedName>
        <fullName evidence="3">SHSP domain-containing protein</fullName>
    </recommendedName>
</protein>
<evidence type="ECO:0000256" key="1">
    <source>
        <dbReference type="PROSITE-ProRule" id="PRU00285"/>
    </source>
</evidence>
<proteinExistence type="inferred from homology"/>
<accession>A0A328VFE5</accession>
<dbReference type="SUPFAM" id="SSF49764">
    <property type="entry name" value="HSP20-like chaperones"/>
    <property type="match status" value="1"/>
</dbReference>